<evidence type="ECO:0000256" key="1">
    <source>
        <dbReference type="SAM" id="MobiDB-lite"/>
    </source>
</evidence>
<evidence type="ECO:0000313" key="4">
    <source>
        <dbReference type="Proteomes" id="UP000199558"/>
    </source>
</evidence>
<feature type="compositionally biased region" description="Basic and acidic residues" evidence="1">
    <location>
        <begin position="265"/>
        <end position="286"/>
    </location>
</feature>
<reference evidence="4" key="1">
    <citation type="submission" date="2016-06" db="EMBL/GenBank/DDBJ databases">
        <authorList>
            <person name="Varghese N."/>
            <person name="Submissions Spin"/>
        </authorList>
    </citation>
    <scope>NUCLEOTIDE SEQUENCE [LARGE SCALE GENOMIC DNA]</scope>
    <source>
        <strain evidence="4">DSM 45794</strain>
    </source>
</reference>
<keyword evidence="4" id="KW-1185">Reference proteome</keyword>
<feature type="domain" description="MobA/VirD2-like nuclease" evidence="2">
    <location>
        <begin position="45"/>
        <end position="150"/>
    </location>
</feature>
<evidence type="ECO:0000313" key="3">
    <source>
        <dbReference type="EMBL" id="SBT69312.1"/>
    </source>
</evidence>
<dbReference type="AlphaFoldDB" id="A0A1A9BK97"/>
<dbReference type="Pfam" id="PF03432">
    <property type="entry name" value="Relaxase"/>
    <property type="match status" value="1"/>
</dbReference>
<accession>A0A1A9BK97</accession>
<feature type="region of interest" description="Disordered" evidence="1">
    <location>
        <begin position="265"/>
        <end position="297"/>
    </location>
</feature>
<dbReference type="Proteomes" id="UP000199558">
    <property type="component" value="Unassembled WGS sequence"/>
</dbReference>
<dbReference type="InterPro" id="IPR005094">
    <property type="entry name" value="Endonuclease_MobA/VirD2"/>
</dbReference>
<name>A0A1A9BK97_9ACTN</name>
<organism evidence="3 4">
    <name type="scientific">Micromonospora sediminicola</name>
    <dbReference type="NCBI Taxonomy" id="946078"/>
    <lineage>
        <taxon>Bacteria</taxon>
        <taxon>Bacillati</taxon>
        <taxon>Actinomycetota</taxon>
        <taxon>Actinomycetes</taxon>
        <taxon>Micromonosporales</taxon>
        <taxon>Micromonosporaceae</taxon>
        <taxon>Micromonospora</taxon>
    </lineage>
</organism>
<evidence type="ECO:0000259" key="2">
    <source>
        <dbReference type="Pfam" id="PF03432"/>
    </source>
</evidence>
<protein>
    <submittedName>
        <fullName evidence="3">Relaxase/Mobilisation nuclease domain-containing protein</fullName>
    </submittedName>
</protein>
<dbReference type="EMBL" id="FLRH01000005">
    <property type="protein sequence ID" value="SBT69312.1"/>
    <property type="molecule type" value="Genomic_DNA"/>
</dbReference>
<sequence length="337" mass="37864">MIGKIRKGANFTGLARYLYGQGRREEHADPRTITGDGALLDDPRQWHTWAADMTFYASRRPDITRPVWHCSLRTAPQDPLLDDNQWAAIAAQHIETMGLAGHPWVAVRHGDDHIHIVACRIDAHGRLWRDSHDYARSMRSCRQLERDHDLTALTQDRRTGRYATTTAGERARAARLGQTPQRVQLREAMHAARTAAAGAGRAGWEHQLAARGVLFAASTTRDGTVIGYRVSLLGWVDAGGEQVWLKASQVDRALSWPRVRAELHGERVDGRHDQTLPDGGRQRTRPDPATTARQGFAAPPKVPVVTRGDAEELLTVLRIRLGQWRNDHQHQRRQPGR</sequence>
<dbReference type="STRING" id="946078.GA0070622_6437"/>
<proteinExistence type="predicted"/>
<dbReference type="RefSeq" id="WP_176710624.1">
    <property type="nucleotide sequence ID" value="NZ_FLRH01000005.1"/>
</dbReference>
<gene>
    <name evidence="3" type="ORF">GA0070622_6437</name>
</gene>